<gene>
    <name evidence="7" type="ORF">KK488_10065</name>
</gene>
<name>A0A9X1IR94_9SPHN</name>
<dbReference type="Pfam" id="PF00034">
    <property type="entry name" value="Cytochrom_C"/>
    <property type="match status" value="1"/>
</dbReference>
<reference evidence="7" key="1">
    <citation type="submission" date="2021-05" db="EMBL/GenBank/DDBJ databases">
        <title>Genome of Sphingobium sp. strain.</title>
        <authorList>
            <person name="Fan R."/>
        </authorList>
    </citation>
    <scope>NUCLEOTIDE SEQUENCE</scope>
    <source>
        <strain evidence="7">H33</strain>
    </source>
</reference>
<dbReference type="InterPro" id="IPR009056">
    <property type="entry name" value="Cyt_c-like_dom"/>
</dbReference>
<dbReference type="GO" id="GO:0009055">
    <property type="term" value="F:electron transfer activity"/>
    <property type="evidence" value="ECO:0007669"/>
    <property type="project" value="InterPro"/>
</dbReference>
<evidence type="ECO:0000256" key="4">
    <source>
        <dbReference type="PROSITE-ProRule" id="PRU00433"/>
    </source>
</evidence>
<dbReference type="Proteomes" id="UP001138757">
    <property type="component" value="Unassembled WGS sequence"/>
</dbReference>
<dbReference type="GO" id="GO:0020037">
    <property type="term" value="F:heme binding"/>
    <property type="evidence" value="ECO:0007669"/>
    <property type="project" value="InterPro"/>
</dbReference>
<feature type="signal peptide" evidence="5">
    <location>
        <begin position="1"/>
        <end position="24"/>
    </location>
</feature>
<keyword evidence="8" id="KW-1185">Reference proteome</keyword>
<keyword evidence="2 4" id="KW-0479">Metal-binding</keyword>
<protein>
    <submittedName>
        <fullName evidence="7">C-type cytochrome</fullName>
    </submittedName>
</protein>
<dbReference type="PANTHER" id="PTHR35008">
    <property type="entry name" value="BLL4482 PROTEIN-RELATED"/>
    <property type="match status" value="1"/>
</dbReference>
<dbReference type="InterPro" id="IPR036909">
    <property type="entry name" value="Cyt_c-like_dom_sf"/>
</dbReference>
<feature type="chain" id="PRO_5040761209" evidence="5">
    <location>
        <begin position="25"/>
        <end position="156"/>
    </location>
</feature>
<dbReference type="GO" id="GO:0046872">
    <property type="term" value="F:metal ion binding"/>
    <property type="evidence" value="ECO:0007669"/>
    <property type="project" value="UniProtKB-KW"/>
</dbReference>
<evidence type="ECO:0000313" key="7">
    <source>
        <dbReference type="EMBL" id="MBT2187288.1"/>
    </source>
</evidence>
<proteinExistence type="predicted"/>
<evidence type="ECO:0000256" key="5">
    <source>
        <dbReference type="SAM" id="SignalP"/>
    </source>
</evidence>
<dbReference type="Gene3D" id="1.10.760.10">
    <property type="entry name" value="Cytochrome c-like domain"/>
    <property type="match status" value="1"/>
</dbReference>
<dbReference type="PROSITE" id="PS51007">
    <property type="entry name" value="CYTC"/>
    <property type="match status" value="1"/>
</dbReference>
<evidence type="ECO:0000256" key="1">
    <source>
        <dbReference type="ARBA" id="ARBA00022617"/>
    </source>
</evidence>
<dbReference type="InterPro" id="IPR051459">
    <property type="entry name" value="Cytochrome_c-type_DH"/>
</dbReference>
<keyword evidence="5" id="KW-0732">Signal</keyword>
<evidence type="ECO:0000259" key="6">
    <source>
        <dbReference type="PROSITE" id="PS51007"/>
    </source>
</evidence>
<comment type="caution">
    <text evidence="7">The sequence shown here is derived from an EMBL/GenBank/DDBJ whole genome shotgun (WGS) entry which is preliminary data.</text>
</comment>
<evidence type="ECO:0000256" key="3">
    <source>
        <dbReference type="ARBA" id="ARBA00023004"/>
    </source>
</evidence>
<dbReference type="EMBL" id="JAHGAW010000006">
    <property type="protein sequence ID" value="MBT2187288.1"/>
    <property type="molecule type" value="Genomic_DNA"/>
</dbReference>
<dbReference type="SUPFAM" id="SSF46626">
    <property type="entry name" value="Cytochrome c"/>
    <property type="match status" value="1"/>
</dbReference>
<accession>A0A9X1IR94</accession>
<feature type="domain" description="Cytochrome c" evidence="6">
    <location>
        <begin position="21"/>
        <end position="114"/>
    </location>
</feature>
<keyword evidence="1 4" id="KW-0349">Heme</keyword>
<dbReference type="PANTHER" id="PTHR35008:SF8">
    <property type="entry name" value="ALCOHOL DEHYDROGENASE CYTOCHROME C SUBUNIT"/>
    <property type="match status" value="1"/>
</dbReference>
<evidence type="ECO:0000256" key="2">
    <source>
        <dbReference type="ARBA" id="ARBA00022723"/>
    </source>
</evidence>
<keyword evidence="3 4" id="KW-0408">Iron</keyword>
<dbReference type="AlphaFoldDB" id="A0A9X1IR94"/>
<sequence length="156" mass="16166">MRRMRPVRWTIAALLLLVPSLAHANGAATYSSRCAMCHRPDGAGLPGQFPRLSGRVGQIAGAKDGRVLLGKILLYGMYGSITVDGKPLTGLMPPMGSLPDQDIADVLNHVASFKKAGKPPAPFTAAEIAALRATRLSSAAVGAERASLAAKGVVVP</sequence>
<evidence type="ECO:0000313" key="8">
    <source>
        <dbReference type="Proteomes" id="UP001138757"/>
    </source>
</evidence>
<organism evidence="7 8">
    <name type="scientific">Sphingobium nicotianae</name>
    <dbReference type="NCBI Taxonomy" id="2782607"/>
    <lineage>
        <taxon>Bacteria</taxon>
        <taxon>Pseudomonadati</taxon>
        <taxon>Pseudomonadota</taxon>
        <taxon>Alphaproteobacteria</taxon>
        <taxon>Sphingomonadales</taxon>
        <taxon>Sphingomonadaceae</taxon>
        <taxon>Sphingobium</taxon>
    </lineage>
</organism>